<dbReference type="InterPro" id="IPR050301">
    <property type="entry name" value="NTE"/>
</dbReference>
<dbReference type="RefSeq" id="WP_231043717.1">
    <property type="nucleotide sequence ID" value="NZ_CP106882.1"/>
</dbReference>
<evidence type="ECO:0000259" key="5">
    <source>
        <dbReference type="PROSITE" id="PS51635"/>
    </source>
</evidence>
<evidence type="ECO:0000256" key="4">
    <source>
        <dbReference type="PROSITE-ProRule" id="PRU01161"/>
    </source>
</evidence>
<evidence type="ECO:0000256" key="2">
    <source>
        <dbReference type="ARBA" id="ARBA00022963"/>
    </source>
</evidence>
<accession>A0ABY6GET2</accession>
<dbReference type="Proteomes" id="UP001162800">
    <property type="component" value="Plasmid unnamed1"/>
</dbReference>
<feature type="active site" description="Nucleophile" evidence="4">
    <location>
        <position position="51"/>
    </location>
</feature>
<feature type="domain" description="PNPLA" evidence="5">
    <location>
        <begin position="17"/>
        <end position="208"/>
    </location>
</feature>
<evidence type="ECO:0000313" key="7">
    <source>
        <dbReference type="Proteomes" id="UP001162800"/>
    </source>
</evidence>
<reference evidence="6" key="1">
    <citation type="submission" date="2022-09" db="EMBL/GenBank/DDBJ databases">
        <title>The complete genome of Acidovorax sp. 5MLIR.</title>
        <authorList>
            <person name="Liu L."/>
            <person name="Yue J."/>
            <person name="Yang F."/>
            <person name="Yuan J."/>
            <person name="Li L."/>
        </authorList>
    </citation>
    <scope>NUCLEOTIDE SEQUENCE</scope>
    <source>
        <strain evidence="6">5MLIR</strain>
        <plasmid evidence="6">unnamed1</plasmid>
    </source>
</reference>
<evidence type="ECO:0000313" key="6">
    <source>
        <dbReference type="EMBL" id="UYG53418.1"/>
    </source>
</evidence>
<feature type="short sequence motif" description="GXSXG" evidence="4">
    <location>
        <begin position="49"/>
        <end position="53"/>
    </location>
</feature>
<keyword evidence="6" id="KW-0614">Plasmid</keyword>
<dbReference type="InterPro" id="IPR002641">
    <property type="entry name" value="PNPLA_dom"/>
</dbReference>
<comment type="caution">
    <text evidence="4">Lacks conserved residue(s) required for the propagation of feature annotation.</text>
</comment>
<dbReference type="PANTHER" id="PTHR14226">
    <property type="entry name" value="NEUROPATHY TARGET ESTERASE/SWISS CHEESE D.MELANOGASTER"/>
    <property type="match status" value="1"/>
</dbReference>
<dbReference type="Pfam" id="PF01734">
    <property type="entry name" value="Patatin"/>
    <property type="match status" value="1"/>
</dbReference>
<dbReference type="PROSITE" id="PS51635">
    <property type="entry name" value="PNPLA"/>
    <property type="match status" value="1"/>
</dbReference>
<keyword evidence="2 4" id="KW-0442">Lipid degradation</keyword>
<protein>
    <submittedName>
        <fullName evidence="6">Patatin-like phospholipase family protein</fullName>
    </submittedName>
</protein>
<evidence type="ECO:0000256" key="1">
    <source>
        <dbReference type="ARBA" id="ARBA00022801"/>
    </source>
</evidence>
<geneLocation type="plasmid" evidence="6 7">
    <name>unnamed1</name>
</geneLocation>
<keyword evidence="1 4" id="KW-0378">Hydrolase</keyword>
<evidence type="ECO:0000256" key="3">
    <source>
        <dbReference type="ARBA" id="ARBA00023098"/>
    </source>
</evidence>
<dbReference type="Gene3D" id="3.40.1090.10">
    <property type="entry name" value="Cytosolic phospholipase A2 catalytic domain"/>
    <property type="match status" value="2"/>
</dbReference>
<dbReference type="PANTHER" id="PTHR14226:SF78">
    <property type="entry name" value="SLR0060 PROTEIN"/>
    <property type="match status" value="1"/>
</dbReference>
<dbReference type="InterPro" id="IPR016035">
    <property type="entry name" value="Acyl_Trfase/lysoPLipase"/>
</dbReference>
<name>A0ABY6GET2_9BURK</name>
<dbReference type="SUPFAM" id="SSF52151">
    <property type="entry name" value="FabD/lysophospholipase-like"/>
    <property type="match status" value="1"/>
</dbReference>
<dbReference type="EMBL" id="CP106882">
    <property type="protein sequence ID" value="UYG53418.1"/>
    <property type="molecule type" value="Genomic_DNA"/>
</dbReference>
<feature type="short sequence motif" description="GXGXXG" evidence="4">
    <location>
        <begin position="21"/>
        <end position="26"/>
    </location>
</feature>
<sequence>MEKRQPRISRPRLQLDLALQGGGALGAFTWGVLDRLLEEEHIDIGRISGTSAGALNGAVLATGLARGGRKAAQEHLASLWNQVALAGSIMTFLMLPLRKPGSLGLWDDLHPLISPYQANPLGMAPLRAILDGVVDVELLRQDGAAPRVHVNAVHVQTGKGRVFGPAELSLDAILASACAPLVYQAVRIEGEDYWDGSYVANPYLWPLYEGRHDTDILLVELIPPHRAETPMSAKNILNRINEITSINGLVAELAALQTVNRHAPGADIRLHAVSMPAQPAAPLGKEPSVKRTVDRNLFEMLRQDGRRACEAWLAEHGTKLGRQSSIDVDAHYLRPYAQPGVGGAAQMACGGLQT</sequence>
<organism evidence="6 7">
    <name type="scientific">Comamonas endophytica</name>
    <dbReference type="NCBI Taxonomy" id="2949090"/>
    <lineage>
        <taxon>Bacteria</taxon>
        <taxon>Pseudomonadati</taxon>
        <taxon>Pseudomonadota</taxon>
        <taxon>Betaproteobacteria</taxon>
        <taxon>Burkholderiales</taxon>
        <taxon>Comamonadaceae</taxon>
        <taxon>Comamonas</taxon>
    </lineage>
</organism>
<keyword evidence="7" id="KW-1185">Reference proteome</keyword>
<gene>
    <name evidence="6" type="ORF">M9799_18775</name>
</gene>
<keyword evidence="3 4" id="KW-0443">Lipid metabolism</keyword>
<proteinExistence type="predicted"/>
<feature type="active site" description="Proton acceptor" evidence="4">
    <location>
        <position position="195"/>
    </location>
</feature>